<keyword evidence="2" id="KW-1185">Reference proteome</keyword>
<dbReference type="PROSITE" id="PS51257">
    <property type="entry name" value="PROKAR_LIPOPROTEIN"/>
    <property type="match status" value="1"/>
</dbReference>
<gene>
    <name evidence="1" type="ORF">HNR73_005367</name>
</gene>
<accession>A0A841FJK0</accession>
<comment type="caution">
    <text evidence="1">The sequence shown here is derived from an EMBL/GenBank/DDBJ whole genome shotgun (WGS) entry which is preliminary data.</text>
</comment>
<dbReference type="RefSeq" id="WP_184790305.1">
    <property type="nucleotide sequence ID" value="NZ_BONT01000093.1"/>
</dbReference>
<reference evidence="1 2" key="1">
    <citation type="submission" date="2020-08" db="EMBL/GenBank/DDBJ databases">
        <title>Genomic Encyclopedia of Type Strains, Phase IV (KMG-IV): sequencing the most valuable type-strain genomes for metagenomic binning, comparative biology and taxonomic classification.</title>
        <authorList>
            <person name="Goeker M."/>
        </authorList>
    </citation>
    <scope>NUCLEOTIDE SEQUENCE [LARGE SCALE GENOMIC DNA]</scope>
    <source>
        <strain evidence="1 2">YIM 65646</strain>
    </source>
</reference>
<dbReference type="AlphaFoldDB" id="A0A841FJK0"/>
<organism evidence="1 2">
    <name type="scientific">Phytomonospora endophytica</name>
    <dbReference type="NCBI Taxonomy" id="714109"/>
    <lineage>
        <taxon>Bacteria</taxon>
        <taxon>Bacillati</taxon>
        <taxon>Actinomycetota</taxon>
        <taxon>Actinomycetes</taxon>
        <taxon>Micromonosporales</taxon>
        <taxon>Micromonosporaceae</taxon>
        <taxon>Phytomonospora</taxon>
    </lineage>
</organism>
<name>A0A841FJK0_9ACTN</name>
<proteinExistence type="predicted"/>
<evidence type="ECO:0000313" key="2">
    <source>
        <dbReference type="Proteomes" id="UP000548476"/>
    </source>
</evidence>
<protein>
    <submittedName>
        <fullName evidence="1">Uncharacterized protein</fullName>
    </submittedName>
</protein>
<evidence type="ECO:0000313" key="1">
    <source>
        <dbReference type="EMBL" id="MBB6037491.1"/>
    </source>
</evidence>
<dbReference type="EMBL" id="JACHGT010000012">
    <property type="protein sequence ID" value="MBB6037491.1"/>
    <property type="molecule type" value="Genomic_DNA"/>
</dbReference>
<sequence length="216" mass="23717">MRRTFEVIAAAFLLVLSGCTGRPVPYPHTSYAAPSPTLDVVLEHDGYIATGAVCERIDWSVLTTLAPIDTPSWDGYWPDTGNRVANAWCRNEWGFPGESSPEHNSVVVELEIESSDRFEDSRCLEWDGPPVTGAGEEWDRSIVFHESTAGGQHPMWTCFTSGVFSVVVEFAFTETRWFSLGDAEARLAAIAVALAENARELSLSETYPDLPEPSAS</sequence>
<dbReference type="Proteomes" id="UP000548476">
    <property type="component" value="Unassembled WGS sequence"/>
</dbReference>